<dbReference type="PROSITE" id="PS50835">
    <property type="entry name" value="IG_LIKE"/>
    <property type="match status" value="7"/>
</dbReference>
<feature type="domain" description="Ig-like" evidence="7">
    <location>
        <begin position="410"/>
        <end position="484"/>
    </location>
</feature>
<keyword evidence="4" id="KW-0325">Glycoprotein</keyword>
<evidence type="ECO:0000259" key="7">
    <source>
        <dbReference type="PROSITE" id="PS50835"/>
    </source>
</evidence>
<dbReference type="InterPro" id="IPR036179">
    <property type="entry name" value="Ig-like_dom_sf"/>
</dbReference>
<dbReference type="InterPro" id="IPR003599">
    <property type="entry name" value="Ig_sub"/>
</dbReference>
<dbReference type="SUPFAM" id="SSF48726">
    <property type="entry name" value="Immunoglobulin"/>
    <property type="match status" value="6"/>
</dbReference>
<dbReference type="GO" id="GO:0050839">
    <property type="term" value="F:cell adhesion molecule binding"/>
    <property type="evidence" value="ECO:0007669"/>
    <property type="project" value="TreeGrafter"/>
</dbReference>
<keyword evidence="3" id="KW-1015">Disulfide bond</keyword>
<dbReference type="InterPro" id="IPR003598">
    <property type="entry name" value="Ig_sub2"/>
</dbReference>
<dbReference type="InterPro" id="IPR051275">
    <property type="entry name" value="Cell_adhesion_signaling"/>
</dbReference>
<feature type="domain" description="Ig-like" evidence="7">
    <location>
        <begin position="504"/>
        <end position="588"/>
    </location>
</feature>
<dbReference type="InterPro" id="IPR013783">
    <property type="entry name" value="Ig-like_fold"/>
</dbReference>
<evidence type="ECO:0000259" key="8">
    <source>
        <dbReference type="PROSITE" id="PS50853"/>
    </source>
</evidence>
<dbReference type="Pfam" id="PF13895">
    <property type="entry name" value="Ig_2"/>
    <property type="match status" value="1"/>
</dbReference>
<accession>A0A9D4PTT6</accession>
<feature type="domain" description="Ig-like" evidence="7">
    <location>
        <begin position="325"/>
        <end position="405"/>
    </location>
</feature>
<dbReference type="GO" id="GO:0005911">
    <property type="term" value="C:cell-cell junction"/>
    <property type="evidence" value="ECO:0007669"/>
    <property type="project" value="TreeGrafter"/>
</dbReference>
<dbReference type="VEuPathDB" id="VectorBase:RSAN_043872"/>
<evidence type="ECO:0000256" key="1">
    <source>
        <dbReference type="ARBA" id="ARBA00004479"/>
    </source>
</evidence>
<dbReference type="EMBL" id="JABSTV010001251">
    <property type="protein sequence ID" value="KAH7951605.1"/>
    <property type="molecule type" value="Genomic_DNA"/>
</dbReference>
<dbReference type="Proteomes" id="UP000821837">
    <property type="component" value="Chromosome 5"/>
</dbReference>
<organism evidence="9 10">
    <name type="scientific">Rhipicephalus sanguineus</name>
    <name type="common">Brown dog tick</name>
    <name type="synonym">Ixodes sanguineus</name>
    <dbReference type="NCBI Taxonomy" id="34632"/>
    <lineage>
        <taxon>Eukaryota</taxon>
        <taxon>Metazoa</taxon>
        <taxon>Ecdysozoa</taxon>
        <taxon>Arthropoda</taxon>
        <taxon>Chelicerata</taxon>
        <taxon>Arachnida</taxon>
        <taxon>Acari</taxon>
        <taxon>Parasitiformes</taxon>
        <taxon>Ixodida</taxon>
        <taxon>Ixodoidea</taxon>
        <taxon>Ixodidae</taxon>
        <taxon>Rhipicephalinae</taxon>
        <taxon>Rhipicephalus</taxon>
        <taxon>Rhipicephalus</taxon>
    </lineage>
</organism>
<dbReference type="GO" id="GO:0098609">
    <property type="term" value="P:cell-cell adhesion"/>
    <property type="evidence" value="ECO:0007669"/>
    <property type="project" value="TreeGrafter"/>
</dbReference>
<evidence type="ECO:0000256" key="5">
    <source>
        <dbReference type="ARBA" id="ARBA00023319"/>
    </source>
</evidence>
<dbReference type="InterPro" id="IPR007110">
    <property type="entry name" value="Ig-like_dom"/>
</dbReference>
<evidence type="ECO:0000313" key="9">
    <source>
        <dbReference type="EMBL" id="KAH7951605.1"/>
    </source>
</evidence>
<comment type="caution">
    <text evidence="9">The sequence shown here is derived from an EMBL/GenBank/DDBJ whole genome shotgun (WGS) entry which is preliminary data.</text>
</comment>
<evidence type="ECO:0000256" key="3">
    <source>
        <dbReference type="ARBA" id="ARBA00023157"/>
    </source>
</evidence>
<dbReference type="CDD" id="cd00096">
    <property type="entry name" value="Ig"/>
    <property type="match status" value="2"/>
</dbReference>
<proteinExistence type="predicted"/>
<dbReference type="PANTHER" id="PTHR11640">
    <property type="entry name" value="NEPHRIN"/>
    <property type="match status" value="1"/>
</dbReference>
<keyword evidence="2 6" id="KW-0472">Membrane</keyword>
<dbReference type="SMART" id="SM00409">
    <property type="entry name" value="IG"/>
    <property type="match status" value="7"/>
</dbReference>
<name>A0A9D4PTT6_RHISA</name>
<dbReference type="Pfam" id="PF00041">
    <property type="entry name" value="fn3"/>
    <property type="match status" value="1"/>
</dbReference>
<dbReference type="PROSITE" id="PS50853">
    <property type="entry name" value="FN3"/>
    <property type="match status" value="1"/>
</dbReference>
<evidence type="ECO:0000256" key="2">
    <source>
        <dbReference type="ARBA" id="ARBA00023136"/>
    </source>
</evidence>
<evidence type="ECO:0000256" key="6">
    <source>
        <dbReference type="SAM" id="Phobius"/>
    </source>
</evidence>
<feature type="domain" description="Ig-like" evidence="7">
    <location>
        <begin position="100"/>
        <end position="220"/>
    </location>
</feature>
<dbReference type="CDD" id="cd00063">
    <property type="entry name" value="FN3"/>
    <property type="match status" value="1"/>
</dbReference>
<evidence type="ECO:0000313" key="10">
    <source>
        <dbReference type="Proteomes" id="UP000821837"/>
    </source>
</evidence>
<keyword evidence="6" id="KW-1133">Transmembrane helix</keyword>
<feature type="domain" description="Ig-like" evidence="7">
    <location>
        <begin position="701"/>
        <end position="792"/>
    </location>
</feature>
<dbReference type="SMART" id="SM00060">
    <property type="entry name" value="FN3"/>
    <property type="match status" value="1"/>
</dbReference>
<keyword evidence="10" id="KW-1185">Reference proteome</keyword>
<dbReference type="PANTHER" id="PTHR11640:SF134">
    <property type="entry name" value="ECHINOID, ISOFORM A-RELATED"/>
    <property type="match status" value="1"/>
</dbReference>
<dbReference type="SUPFAM" id="SSF49265">
    <property type="entry name" value="Fibronectin type III"/>
    <property type="match status" value="1"/>
</dbReference>
<dbReference type="GO" id="GO:0005886">
    <property type="term" value="C:plasma membrane"/>
    <property type="evidence" value="ECO:0007669"/>
    <property type="project" value="TreeGrafter"/>
</dbReference>
<feature type="domain" description="Ig-like" evidence="7">
    <location>
        <begin position="228"/>
        <end position="318"/>
    </location>
</feature>
<dbReference type="InterPro" id="IPR003961">
    <property type="entry name" value="FN3_dom"/>
</dbReference>
<feature type="transmembrane region" description="Helical" evidence="6">
    <location>
        <begin position="1010"/>
        <end position="1033"/>
    </location>
</feature>
<sequence length="1234" mass="136265">MRGQSGDSNGVVRKAARRRWIGSPLSSRYLPSNEGIVHHRGCLRQPAEACLSGETARHRGAPRVELQGPRDEELMARTRSTHRDVRTRICFHWRRFSYVPFFVLAVLLAARSSRSTPLEPEGRDVVEGESLRLSCNFNPALASRNLLYFWFRTNRHGKENAAISGSALDPHYSVEYNPAEGRYALLISRAQYDKDNGHYECKLKESGSGADVHNAAYDVTVLIAPGEPRITPSSPTALEGEPLALTCASEGGSPDPDVDWFRGDERLPSALTRGGARDRPTAAVLTLTPGREDDGAEFRCRITNRAMPQGSAYEARTTIRVHYAPKITVGPYNPLNVMVGTDATLTCSVLANPPVRSVRWMKRGQLLSNTYNHTIPSVTPEDSGNYACVADNGILQPSQVELHLSVLYGPRVNVLPEQEAAQGENVAIKCNVASNPEPHSILWTKQGDGQFALQGDTLRLDRVTAEDAGTYICQATVIMRPSATAIHTEVVGNDSVVLHVRHKPGEAEITPQGPTAVAGRPFVLTCGARPPGWPRPEYRWWREGQEHIDLGHRSNHSFLSVHSSHEGRYFCQPHNALGKGSIASVYLAVNEAATIIVPLRPQIIRKAGDQSQSVTCRARGKPKPQVHWTHRDRELKMSPESGFEIKTIESIEDNEVFSVQSTLTFQRALTPEDRGKYACLFDNGFGGAAKSEMMLRIEHPPQVRHTYNRVAFDPGDMAVLRCQMQAYPEPTFEWVYKGRILERYANYATNVTDDGDDLYTGALSVADVKESDYGDYTCRAWNQVGDVQRTILKLVKKSAPDQPGRLVAVSSDSDKVTLQWTEGFNGGFGNTEFVVTYSNVASGQTKNESCRSHNPCTITGLEPKSEYVMKVVAVNARGFSSYSEEITVQTKVNLKDMPRPLSAQFDQETGRVYFTVEQNTERLLARVEGRARGQEQWTPLAEVEVDRPQISLEVANAAALVDIRVLLCLQSNASWCGDERLAEPFDEFSMTTESSLHPVGAPVTIKTMNVVIIVAVAAGLFFLLVVVFVCCCWKRKASKVNKKDYESEVQNARPKVISGPYYHDDVGKGLDTNVDDMNKHTIYAGSIGSSPHMANGHAGNQITSNGMLYGSADMLDGVHGGSGSDGAGDLWVKGGQGEMSTPPEASYQPYDARMPSGYYYPDDYQGLNEDVMNLKNREHLHSPYYDVSGLPDPYATMGDEDKNPQISLSFDESLESGYSTPNSRNRRIVREIIV</sequence>
<feature type="domain" description="Ig-like" evidence="7">
    <location>
        <begin position="598"/>
        <end position="696"/>
    </location>
</feature>
<gene>
    <name evidence="9" type="ORF">HPB52_010787</name>
</gene>
<evidence type="ECO:0000256" key="4">
    <source>
        <dbReference type="ARBA" id="ARBA00023180"/>
    </source>
</evidence>
<dbReference type="Pfam" id="PF13927">
    <property type="entry name" value="Ig_3"/>
    <property type="match status" value="5"/>
</dbReference>
<dbReference type="Gene3D" id="2.60.40.10">
    <property type="entry name" value="Immunoglobulins"/>
    <property type="match status" value="8"/>
</dbReference>
<dbReference type="SMART" id="SM00408">
    <property type="entry name" value="IGc2"/>
    <property type="match status" value="7"/>
</dbReference>
<reference evidence="9" key="2">
    <citation type="submission" date="2021-09" db="EMBL/GenBank/DDBJ databases">
        <authorList>
            <person name="Jia N."/>
            <person name="Wang J."/>
            <person name="Shi W."/>
            <person name="Du L."/>
            <person name="Sun Y."/>
            <person name="Zhan W."/>
            <person name="Jiang J."/>
            <person name="Wang Q."/>
            <person name="Zhang B."/>
            <person name="Ji P."/>
            <person name="Sakyi L.B."/>
            <person name="Cui X."/>
            <person name="Yuan T."/>
            <person name="Jiang B."/>
            <person name="Yang W."/>
            <person name="Lam T.T.-Y."/>
            <person name="Chang Q."/>
            <person name="Ding S."/>
            <person name="Wang X."/>
            <person name="Zhu J."/>
            <person name="Ruan X."/>
            <person name="Zhao L."/>
            <person name="Wei J."/>
            <person name="Que T."/>
            <person name="Du C."/>
            <person name="Cheng J."/>
            <person name="Dai P."/>
            <person name="Han X."/>
            <person name="Huang E."/>
            <person name="Gao Y."/>
            <person name="Liu J."/>
            <person name="Shao H."/>
            <person name="Ye R."/>
            <person name="Li L."/>
            <person name="Wei W."/>
            <person name="Wang X."/>
            <person name="Wang C."/>
            <person name="Huo Q."/>
            <person name="Li W."/>
            <person name="Guo W."/>
            <person name="Chen H."/>
            <person name="Chen S."/>
            <person name="Zhou L."/>
            <person name="Zhou L."/>
            <person name="Ni X."/>
            <person name="Tian J."/>
            <person name="Zhou Y."/>
            <person name="Sheng Y."/>
            <person name="Liu T."/>
            <person name="Pan Y."/>
            <person name="Xia L."/>
            <person name="Li J."/>
            <person name="Zhao F."/>
            <person name="Cao W."/>
        </authorList>
    </citation>
    <scope>NUCLEOTIDE SEQUENCE</scope>
    <source>
        <strain evidence="9">Rsan-2018</strain>
        <tissue evidence="9">Larvae</tissue>
    </source>
</reference>
<feature type="domain" description="Fibronectin type-III" evidence="8">
    <location>
        <begin position="802"/>
        <end position="893"/>
    </location>
</feature>
<dbReference type="AlphaFoldDB" id="A0A9D4PTT6"/>
<keyword evidence="6" id="KW-0812">Transmembrane</keyword>
<reference evidence="9" key="1">
    <citation type="journal article" date="2020" name="Cell">
        <title>Large-Scale Comparative Analyses of Tick Genomes Elucidate Their Genetic Diversity and Vector Capacities.</title>
        <authorList>
            <consortium name="Tick Genome and Microbiome Consortium (TIGMIC)"/>
            <person name="Jia N."/>
            <person name="Wang J."/>
            <person name="Shi W."/>
            <person name="Du L."/>
            <person name="Sun Y."/>
            <person name="Zhan W."/>
            <person name="Jiang J.F."/>
            <person name="Wang Q."/>
            <person name="Zhang B."/>
            <person name="Ji P."/>
            <person name="Bell-Sakyi L."/>
            <person name="Cui X.M."/>
            <person name="Yuan T.T."/>
            <person name="Jiang B.G."/>
            <person name="Yang W.F."/>
            <person name="Lam T.T."/>
            <person name="Chang Q.C."/>
            <person name="Ding S.J."/>
            <person name="Wang X.J."/>
            <person name="Zhu J.G."/>
            <person name="Ruan X.D."/>
            <person name="Zhao L."/>
            <person name="Wei J.T."/>
            <person name="Ye R.Z."/>
            <person name="Que T.C."/>
            <person name="Du C.H."/>
            <person name="Zhou Y.H."/>
            <person name="Cheng J.X."/>
            <person name="Dai P.F."/>
            <person name="Guo W.B."/>
            <person name="Han X.H."/>
            <person name="Huang E.J."/>
            <person name="Li L.F."/>
            <person name="Wei W."/>
            <person name="Gao Y.C."/>
            <person name="Liu J.Z."/>
            <person name="Shao H.Z."/>
            <person name="Wang X."/>
            <person name="Wang C.C."/>
            <person name="Yang T.C."/>
            <person name="Huo Q.B."/>
            <person name="Li W."/>
            <person name="Chen H.Y."/>
            <person name="Chen S.E."/>
            <person name="Zhou L.G."/>
            <person name="Ni X.B."/>
            <person name="Tian J.H."/>
            <person name="Sheng Y."/>
            <person name="Liu T."/>
            <person name="Pan Y.S."/>
            <person name="Xia L.Y."/>
            <person name="Li J."/>
            <person name="Zhao F."/>
            <person name="Cao W.C."/>
        </authorList>
    </citation>
    <scope>NUCLEOTIDE SEQUENCE</scope>
    <source>
        <strain evidence="9">Rsan-2018</strain>
    </source>
</reference>
<keyword evidence="5" id="KW-0393">Immunoglobulin domain</keyword>
<protein>
    <submittedName>
        <fullName evidence="9">Uncharacterized protein</fullName>
    </submittedName>
</protein>
<comment type="subcellular location">
    <subcellularLocation>
        <location evidence="1">Membrane</location>
        <topology evidence="1">Single-pass type I membrane protein</topology>
    </subcellularLocation>
</comment>
<dbReference type="InterPro" id="IPR036116">
    <property type="entry name" value="FN3_sf"/>
</dbReference>